<dbReference type="EMBL" id="NCKV01002399">
    <property type="protein sequence ID" value="RWS26889.1"/>
    <property type="molecule type" value="Genomic_DNA"/>
</dbReference>
<feature type="domain" description="NOMO fifth transthyretin-like" evidence="5">
    <location>
        <begin position="371"/>
        <end position="455"/>
    </location>
</feature>
<dbReference type="Proteomes" id="UP000288716">
    <property type="component" value="Unassembled WGS sequence"/>
</dbReference>
<dbReference type="InterPro" id="IPR013784">
    <property type="entry name" value="Carb-bd-like_fold"/>
</dbReference>
<dbReference type="STRING" id="299467.A0A443SHA9"/>
<dbReference type="Pfam" id="PF22904">
    <property type="entry name" value="NOMO1-like_2nd"/>
    <property type="match status" value="2"/>
</dbReference>
<dbReference type="InterPro" id="IPR056190">
    <property type="entry name" value="NOMO_5th"/>
</dbReference>
<dbReference type="OrthoDB" id="10263633at2759"/>
<gene>
    <name evidence="6" type="ORF">B4U80_13739</name>
</gene>
<organism evidence="6 7">
    <name type="scientific">Leptotrombidium deliense</name>
    <dbReference type="NCBI Taxonomy" id="299467"/>
    <lineage>
        <taxon>Eukaryota</taxon>
        <taxon>Metazoa</taxon>
        <taxon>Ecdysozoa</taxon>
        <taxon>Arthropoda</taxon>
        <taxon>Chelicerata</taxon>
        <taxon>Arachnida</taxon>
        <taxon>Acari</taxon>
        <taxon>Acariformes</taxon>
        <taxon>Trombidiformes</taxon>
        <taxon>Prostigmata</taxon>
        <taxon>Anystina</taxon>
        <taxon>Parasitengona</taxon>
        <taxon>Trombiculoidea</taxon>
        <taxon>Trombiculidae</taxon>
        <taxon>Leptotrombidium</taxon>
    </lineage>
</organism>
<dbReference type="SUPFAM" id="SSF49478">
    <property type="entry name" value="Cna protein B-type domain"/>
    <property type="match status" value="2"/>
</dbReference>
<keyword evidence="7" id="KW-1185">Reference proteome</keyword>
<dbReference type="PANTHER" id="PTHR23303:SF14">
    <property type="entry name" value="BOS COMPLEX SUBUNIT NOMO1-RELATED"/>
    <property type="match status" value="1"/>
</dbReference>
<keyword evidence="1" id="KW-0732">Signal</keyword>
<evidence type="ECO:0000259" key="4">
    <source>
        <dbReference type="Pfam" id="PF23193"/>
    </source>
</evidence>
<name>A0A443SHA9_9ACAR</name>
<comment type="caution">
    <text evidence="6">The sequence shown here is derived from an EMBL/GenBank/DDBJ whole genome shotgun (WGS) entry which is preliminary data.</text>
</comment>
<dbReference type="GO" id="GO:0005789">
    <property type="term" value="C:endoplasmic reticulum membrane"/>
    <property type="evidence" value="ECO:0007669"/>
    <property type="project" value="TreeGrafter"/>
</dbReference>
<evidence type="ECO:0000259" key="2">
    <source>
        <dbReference type="Pfam" id="PF22898"/>
    </source>
</evidence>
<feature type="domain" description="NOMO third transthyretin-like" evidence="4">
    <location>
        <begin position="179"/>
        <end position="281"/>
    </location>
</feature>
<proteinExistence type="predicted"/>
<evidence type="ECO:0000313" key="7">
    <source>
        <dbReference type="Proteomes" id="UP000288716"/>
    </source>
</evidence>
<feature type="non-terminal residue" evidence="6">
    <location>
        <position position="568"/>
    </location>
</feature>
<feature type="domain" description="NOMO-like N-terminal beta-sandwich" evidence="2">
    <location>
        <begin position="9"/>
        <end position="77"/>
    </location>
</feature>
<dbReference type="SUPFAM" id="SSF49452">
    <property type="entry name" value="Starch-binding domain-like"/>
    <property type="match status" value="1"/>
</dbReference>
<dbReference type="Pfam" id="PF23193">
    <property type="entry name" value="NOMO_3rd"/>
    <property type="match status" value="1"/>
</dbReference>
<protein>
    <submittedName>
        <fullName evidence="6">Nodal modulator 3-like isoform X2</fullName>
    </submittedName>
</protein>
<dbReference type="AlphaFoldDB" id="A0A443SHA9"/>
<feature type="domain" description="NOMO second beta-sandwich" evidence="3">
    <location>
        <begin position="79"/>
        <end position="168"/>
    </location>
</feature>
<dbReference type="GO" id="GO:0030246">
    <property type="term" value="F:carbohydrate binding"/>
    <property type="evidence" value="ECO:0007669"/>
    <property type="project" value="InterPro"/>
</dbReference>
<dbReference type="PANTHER" id="PTHR23303">
    <property type="entry name" value="CARBOXYPEPTIDASE REGULATORY REGION-CONTAINING"/>
    <property type="match status" value="1"/>
</dbReference>
<dbReference type="InterPro" id="IPR055075">
    <property type="entry name" value="NOMO-like_N"/>
</dbReference>
<evidence type="ECO:0000256" key="1">
    <source>
        <dbReference type="ARBA" id="ARBA00022729"/>
    </source>
</evidence>
<evidence type="ECO:0000259" key="5">
    <source>
        <dbReference type="Pfam" id="PF23194"/>
    </source>
</evidence>
<dbReference type="InterPro" id="IPR055074">
    <property type="entry name" value="NOMO1-3_2nd"/>
</dbReference>
<evidence type="ECO:0000313" key="6">
    <source>
        <dbReference type="EMBL" id="RWS26889.1"/>
    </source>
</evidence>
<dbReference type="InterPro" id="IPR051417">
    <property type="entry name" value="SDr/BOS_complex"/>
</dbReference>
<dbReference type="InterPro" id="IPR056189">
    <property type="entry name" value="NOMO_3rd"/>
</dbReference>
<evidence type="ECO:0000259" key="3">
    <source>
        <dbReference type="Pfam" id="PF22904"/>
    </source>
</evidence>
<sequence length="568" mass="63656">MPTFWDVEVLFTSAGNLKYTSDCAPNNGYYFIPIYDKGNYVLKIDPPEGWSFEPKEVALTVDGSANDMCSNNKDVNFMFKGFTVMGKILSNTLETGPENVDFTLIAKSNENVLQSTKSGENGVFIFKEVLPGDYEIKPSKSSFKFVGASSLTFAVNNDNVNLEKSLVIGGYNILGKVESDGEPIKGVQFSLYSKVKHEKDVAALSSCNKSPVELKSKESNLNYICHVVSGPDGKFLLDNISPGDYKLVPIYRGQYIKFEVKPEEVDIEIRHKHVEVSPVFQVEGFSVTGKVLSSKGGKGIFDAQVLLTNGKGTVSEKIINTGKDGVFHLENIRTGTYTLQITASHILFETTTVKISPASPQIPDIIASAFEVCGKLLFTSSPSDIRIAFTKINGNGDHSDQLVDVEPDNRFCTFLRQGRYKVTPEIPNYLKKQLIFIPKENVIQVDDVPILNLEFTQFTAKLSGKIDYILKKRLEKDILVQLEKRDSNELVSRWSVETQGFDFSFDSLIPGNYRVTVEKKDKSWCWEKDVIDVEVNDKDVKDIVFRQKGFNLIFLSSHKLQMNLEYPE</sequence>
<dbReference type="Pfam" id="PF22898">
    <property type="entry name" value="NOMO1-like_1st"/>
    <property type="match status" value="1"/>
</dbReference>
<dbReference type="VEuPathDB" id="VectorBase:LDEU005149"/>
<dbReference type="Gene3D" id="2.60.40.1120">
    <property type="entry name" value="Carboxypeptidase-like, regulatory domain"/>
    <property type="match status" value="1"/>
</dbReference>
<accession>A0A443SHA9</accession>
<dbReference type="Pfam" id="PF23194">
    <property type="entry name" value="NOMO_5th"/>
    <property type="match status" value="1"/>
</dbReference>
<dbReference type="Gene3D" id="2.60.40.10">
    <property type="entry name" value="Immunoglobulins"/>
    <property type="match status" value="1"/>
</dbReference>
<dbReference type="InterPro" id="IPR013783">
    <property type="entry name" value="Ig-like_fold"/>
</dbReference>
<feature type="domain" description="NOMO second beta-sandwich" evidence="3">
    <location>
        <begin position="283"/>
        <end position="355"/>
    </location>
</feature>
<reference evidence="6 7" key="1">
    <citation type="journal article" date="2018" name="Gigascience">
        <title>Genomes of trombidid mites reveal novel predicted allergens and laterally-transferred genes associated with secondary metabolism.</title>
        <authorList>
            <person name="Dong X."/>
            <person name="Chaisiri K."/>
            <person name="Xia D."/>
            <person name="Armstrong S.D."/>
            <person name="Fang Y."/>
            <person name="Donnelly M.J."/>
            <person name="Kadowaki T."/>
            <person name="McGarry J.W."/>
            <person name="Darby A.C."/>
            <person name="Makepeace B.L."/>
        </authorList>
    </citation>
    <scope>NUCLEOTIDE SEQUENCE [LARGE SCALE GENOMIC DNA]</scope>
    <source>
        <strain evidence="6">UoL-UT</strain>
    </source>
</reference>